<dbReference type="InParanoid" id="G3ASY2"/>
<dbReference type="GO" id="GO:0042721">
    <property type="term" value="C:TIM22 mitochondrial import inner membrane insertion complex"/>
    <property type="evidence" value="ECO:0007669"/>
    <property type="project" value="EnsemblFungi"/>
</dbReference>
<comment type="subunit">
    <text evidence="11">Heterohexamer.</text>
</comment>
<keyword evidence="2 11" id="KW-0813">Transport</keyword>
<sequence length="101" mass="11536">MSLFLGNSLQYSQATVDPEKLKLAEVQFTATAHTFNKLLQSCANKCLVHEYGEGELSKGEQECIDRCAAKYVRANFLIGKHFQEQRLDPMSSLVNYEIYRK</sequence>
<keyword evidence="4 11" id="KW-0999">Mitochondrion inner membrane</keyword>
<dbReference type="GO" id="GO:0008320">
    <property type="term" value="F:protein transmembrane transporter activity"/>
    <property type="evidence" value="ECO:0007669"/>
    <property type="project" value="EnsemblFungi"/>
</dbReference>
<feature type="domain" description="Tim10-like" evidence="12">
    <location>
        <begin position="23"/>
        <end position="84"/>
    </location>
</feature>
<evidence type="ECO:0000256" key="5">
    <source>
        <dbReference type="ARBA" id="ARBA00022833"/>
    </source>
</evidence>
<evidence type="ECO:0000313" key="14">
    <source>
        <dbReference type="Proteomes" id="UP000000709"/>
    </source>
</evidence>
<dbReference type="HOGENOM" id="CLU_162151_0_0_1"/>
<dbReference type="GO" id="GO:0045039">
    <property type="term" value="P:protein insertion into mitochondrial inner membrane"/>
    <property type="evidence" value="ECO:0007669"/>
    <property type="project" value="EnsemblFungi"/>
</dbReference>
<keyword evidence="11" id="KW-0143">Chaperone</keyword>
<evidence type="ECO:0000256" key="3">
    <source>
        <dbReference type="ARBA" id="ARBA00022723"/>
    </source>
</evidence>
<evidence type="ECO:0000256" key="8">
    <source>
        <dbReference type="ARBA" id="ARBA00023128"/>
    </source>
</evidence>
<keyword evidence="7 11" id="KW-0811">Translocation</keyword>
<keyword evidence="8 11" id="KW-0496">Mitochondrion</keyword>
<evidence type="ECO:0000256" key="4">
    <source>
        <dbReference type="ARBA" id="ARBA00022792"/>
    </source>
</evidence>
<protein>
    <recommendedName>
        <fullName evidence="11">Mitochondrial import inner membrane translocase subunit</fullName>
    </recommendedName>
</protein>
<keyword evidence="3" id="KW-0479">Metal-binding</keyword>
<dbReference type="PANTHER" id="PTHR11038">
    <property type="entry name" value="MITOCHONDRIAL IMPORT INNER MEMBRANE TRANSLOCASE SUBUNIT TIM10"/>
    <property type="match status" value="1"/>
</dbReference>
<keyword evidence="9" id="KW-0472">Membrane</keyword>
<dbReference type="Pfam" id="PF02953">
    <property type="entry name" value="zf-Tim10_DDP"/>
    <property type="match status" value="1"/>
</dbReference>
<dbReference type="SUPFAM" id="SSF144122">
    <property type="entry name" value="Tim10-like"/>
    <property type="match status" value="1"/>
</dbReference>
<dbReference type="Proteomes" id="UP000000709">
    <property type="component" value="Unassembled WGS sequence"/>
</dbReference>
<dbReference type="PANTHER" id="PTHR11038:SF18">
    <property type="entry name" value="MITOCHONDRIAL IMPORT INNER MEMBRANE TRANSLOCASE SUBUNIT TIM12"/>
    <property type="match status" value="1"/>
</dbReference>
<dbReference type="InterPro" id="IPR004217">
    <property type="entry name" value="Tim10-like"/>
</dbReference>
<name>G3ASY2_SPAPN</name>
<keyword evidence="5" id="KW-0862">Zinc</keyword>
<dbReference type="InterPro" id="IPR035427">
    <property type="entry name" value="Tim10-like_dom_sf"/>
</dbReference>
<proteinExistence type="inferred from homology"/>
<comment type="similarity">
    <text evidence="1 11">Belongs to the small Tim family.</text>
</comment>
<accession>G3ASY2</accession>
<dbReference type="Gene3D" id="1.10.287.810">
    <property type="entry name" value="Mitochondrial import inner membrane translocase subunit tim13 like domains"/>
    <property type="match status" value="1"/>
</dbReference>
<dbReference type="EMBL" id="GL996504">
    <property type="protein sequence ID" value="EGW30764.1"/>
    <property type="molecule type" value="Genomic_DNA"/>
</dbReference>
<evidence type="ECO:0000256" key="11">
    <source>
        <dbReference type="RuleBase" id="RU367043"/>
    </source>
</evidence>
<dbReference type="KEGG" id="spaa:SPAPADRAFT_62615"/>
<evidence type="ECO:0000256" key="10">
    <source>
        <dbReference type="ARBA" id="ARBA00023157"/>
    </source>
</evidence>
<keyword evidence="6 11" id="KW-0653">Protein transport</keyword>
<dbReference type="GeneID" id="18874407"/>
<reference evidence="13 14" key="1">
    <citation type="journal article" date="2011" name="Proc. Natl. Acad. Sci. U.S.A.">
        <title>Comparative genomics of xylose-fermenting fungi for enhanced biofuel production.</title>
        <authorList>
            <person name="Wohlbach D.J."/>
            <person name="Kuo A."/>
            <person name="Sato T.K."/>
            <person name="Potts K.M."/>
            <person name="Salamov A.A."/>
            <person name="LaButti K.M."/>
            <person name="Sun H."/>
            <person name="Clum A."/>
            <person name="Pangilinan J.L."/>
            <person name="Lindquist E.A."/>
            <person name="Lucas S."/>
            <person name="Lapidus A."/>
            <person name="Jin M."/>
            <person name="Gunawan C."/>
            <person name="Balan V."/>
            <person name="Dale B.E."/>
            <person name="Jeffries T.W."/>
            <person name="Zinkel R."/>
            <person name="Barry K.W."/>
            <person name="Grigoriev I.V."/>
            <person name="Gasch A.P."/>
        </authorList>
    </citation>
    <scope>NUCLEOTIDE SEQUENCE [LARGE SCALE GENOMIC DNA]</scope>
    <source>
        <strain evidence="14">NRRL Y-27907 / 11-Y1</strain>
    </source>
</reference>
<organism evidence="14">
    <name type="scientific">Spathaspora passalidarum (strain NRRL Y-27907 / 11-Y1)</name>
    <dbReference type="NCBI Taxonomy" id="619300"/>
    <lineage>
        <taxon>Eukaryota</taxon>
        <taxon>Fungi</taxon>
        <taxon>Dikarya</taxon>
        <taxon>Ascomycota</taxon>
        <taxon>Saccharomycotina</taxon>
        <taxon>Pichiomycetes</taxon>
        <taxon>Debaryomycetaceae</taxon>
        <taxon>Spathaspora</taxon>
    </lineage>
</organism>
<dbReference type="FunCoup" id="G3ASY2">
    <property type="interactions" value="35"/>
</dbReference>
<comment type="subcellular location">
    <subcellularLocation>
        <location evidence="11">Mitochondrion inner membrane</location>
        <topology evidence="11">Peripheral membrane protein</topology>
        <orientation evidence="11">Intermembrane side</orientation>
    </subcellularLocation>
</comment>
<evidence type="ECO:0000256" key="2">
    <source>
        <dbReference type="ARBA" id="ARBA00022448"/>
    </source>
</evidence>
<comment type="domain">
    <text evidence="11">The twin CX3C motif contains 4 conserved Cys residues that form 2 disulfide bonds in the mitochondrial intermembrane space.</text>
</comment>
<evidence type="ECO:0000256" key="7">
    <source>
        <dbReference type="ARBA" id="ARBA00023010"/>
    </source>
</evidence>
<keyword evidence="14" id="KW-1185">Reference proteome</keyword>
<dbReference type="eggNOG" id="KOG3480">
    <property type="taxonomic scope" value="Eukaryota"/>
</dbReference>
<dbReference type="RefSeq" id="XP_007376797.1">
    <property type="nucleotide sequence ID" value="XM_007376735.1"/>
</dbReference>
<dbReference type="GO" id="GO:0046872">
    <property type="term" value="F:metal ion binding"/>
    <property type="evidence" value="ECO:0007669"/>
    <property type="project" value="UniProtKB-KW"/>
</dbReference>
<dbReference type="STRING" id="619300.G3ASY2"/>
<dbReference type="GO" id="GO:0005543">
    <property type="term" value="F:phospholipid binding"/>
    <property type="evidence" value="ECO:0007669"/>
    <property type="project" value="EnsemblFungi"/>
</dbReference>
<evidence type="ECO:0000256" key="1">
    <source>
        <dbReference type="ARBA" id="ARBA00006720"/>
    </source>
</evidence>
<evidence type="ECO:0000256" key="6">
    <source>
        <dbReference type="ARBA" id="ARBA00022927"/>
    </source>
</evidence>
<evidence type="ECO:0000313" key="13">
    <source>
        <dbReference type="EMBL" id="EGW30764.1"/>
    </source>
</evidence>
<gene>
    <name evidence="13" type="ORF">SPAPADRAFT_62615</name>
</gene>
<evidence type="ECO:0000259" key="12">
    <source>
        <dbReference type="Pfam" id="PF02953"/>
    </source>
</evidence>
<comment type="function">
    <text evidence="11">Mitochondrial intermembrane chaperone that participates in the import and insertion of some multi-pass transmembrane proteins into the mitochondrial inner membrane. Also required for the transfer of beta-barrel precursors from the TOM complex to the sorting and assembly machinery (SAM complex) of the outer membrane. Acts as a chaperone-like protein that protects the hydrophobic precursors from aggregation and guide them through the mitochondrial intermembrane space.</text>
</comment>
<evidence type="ECO:0000256" key="9">
    <source>
        <dbReference type="ARBA" id="ARBA00023136"/>
    </source>
</evidence>
<dbReference type="OMA" id="EKCIPHE"/>
<keyword evidence="10 11" id="KW-1015">Disulfide bond</keyword>
<dbReference type="OrthoDB" id="274922at2759"/>
<dbReference type="GO" id="GO:0042719">
    <property type="term" value="C:mitochondrial intermembrane space chaperone complex"/>
    <property type="evidence" value="ECO:0007669"/>
    <property type="project" value="EnsemblFungi"/>
</dbReference>
<dbReference type="AlphaFoldDB" id="G3ASY2"/>